<sequence>MLGGRNISKESNIKYLYGNIANFAQVPAYVELLNDITKRNLFQEALNVTDQEFEDYLILINDLAQQFKIINSQIFTLLEYWFLMRYFDQVAEMRPLIYTWSEQQIKERFNNIEQQSLPVYHESVTNEQKEAYESTVKIICAYQKCVKNFLKKKHIIVKQNIFEEVYIKEKLEFLLDRIQFDQFSLNKLELLSSFYMPNFKKLKVQLIRQLQPKLLKQRLILLDKMLYQLKIISMEEPNELNEEHDQNLKNNVLLELESLKDLVLETKLRNNTSAPQSNIACEFASQIFSAERLNLIMEVFDTSHERIKLIEKEIQQLQIIRIIIASVFNNNDIETQKFILQSKKSWKILNNDTKMAIFISLVNKSYSQQEIDKLIVELYPHMEDLNIVDFSYIDKYKNASVNFDQQQTIQSFHKISSTTYYFGLITEEDDLVTYLLRAGKVSIAKTYLQSRKLNIKMMLTYIINADNINEEYISTFINPQQVPLDEYPFIFSWLLMQARNPDIVAKVNEIYNYQLTITEFNQQEQNDEYDYSALHFFIQNGYFDIIEKYLSFFTDEQRQKLINLKRLLFNKLTNDYDKLIHPFALALEYGRINLAKVIWPQKFDDITQADLIAIKNYLIRPMTQLQFQITKHQGEQFDAIDLYLRGKQNFELLLRPADYFKSKVKGFEEKQLEQKTYFYHPDYPFVNLTVNPKKLAFIYKFYNIFRAQDILKPYMEESQSNQIQENQMIVSDENMLDIIQIINNFQSATFNFGYTAMFDLTGLELTESDTQDLFFPKSRTYWEQIKIRLVKQQFDWFIERSLNSLQYMFQCSTVYFDPVFNPFKTDFDYQQACDVQKSMKSYLSFDDQGNPVQLDLGKDVLDFMRDLQDQYNLDFSHLMHARQIFVRFHPYSLFDVNYGQNMIENFQNALRFEEDRVINLFISYKENFLIDFNAFQPSQIAIMECNKFEINNEYQKNLRRSKRLKGLNMIIYKIPKIEIDYNTFYQYFIIHTIGDENMEKANQPDSNDIEGQKSECNRNLFQQIIIETLNQVMQNYEKSIVEHNSKRPLKIIYSQIRNVQIAFKEENENNNLLEKSELLLQIQEKADKKAAQNQWVHKLELTQFQYETIQLKQEDRVVIAEQTKQEVLYDLLQNYNAQFPEDIGIKDLVITFTTKLKDN</sequence>
<gene>
    <name evidence="1" type="primary">Contig15547.g16573</name>
    <name evidence="1" type="ORF">STYLEM_11246</name>
</gene>
<evidence type="ECO:0000313" key="2">
    <source>
        <dbReference type="Proteomes" id="UP000039865"/>
    </source>
</evidence>
<reference evidence="1 2" key="1">
    <citation type="submission" date="2014-06" db="EMBL/GenBank/DDBJ databases">
        <authorList>
            <person name="Swart Estienne"/>
        </authorList>
    </citation>
    <scope>NUCLEOTIDE SEQUENCE [LARGE SCALE GENOMIC DNA]</scope>
    <source>
        <strain evidence="1 2">130c</strain>
    </source>
</reference>
<dbReference type="Proteomes" id="UP000039865">
    <property type="component" value="Unassembled WGS sequence"/>
</dbReference>
<dbReference type="AlphaFoldDB" id="A0A078AJZ4"/>
<accession>A0A078AJZ4</accession>
<dbReference type="InParanoid" id="A0A078AJZ4"/>
<proteinExistence type="predicted"/>
<organism evidence="1 2">
    <name type="scientific">Stylonychia lemnae</name>
    <name type="common">Ciliate</name>
    <dbReference type="NCBI Taxonomy" id="5949"/>
    <lineage>
        <taxon>Eukaryota</taxon>
        <taxon>Sar</taxon>
        <taxon>Alveolata</taxon>
        <taxon>Ciliophora</taxon>
        <taxon>Intramacronucleata</taxon>
        <taxon>Spirotrichea</taxon>
        <taxon>Stichotrichia</taxon>
        <taxon>Sporadotrichida</taxon>
        <taxon>Oxytrichidae</taxon>
        <taxon>Stylonychinae</taxon>
        <taxon>Stylonychia</taxon>
    </lineage>
</organism>
<dbReference type="EMBL" id="CCKQ01010678">
    <property type="protein sequence ID" value="CDW82216.1"/>
    <property type="molecule type" value="Genomic_DNA"/>
</dbReference>
<name>A0A078AJZ4_STYLE</name>
<keyword evidence="2" id="KW-1185">Reference proteome</keyword>
<protein>
    <submittedName>
        <fullName evidence="1">Uncharacterized protein</fullName>
    </submittedName>
</protein>
<evidence type="ECO:0000313" key="1">
    <source>
        <dbReference type="EMBL" id="CDW82216.1"/>
    </source>
</evidence>